<dbReference type="EMBL" id="CP073910">
    <property type="protein sequence ID" value="QUT07510.1"/>
    <property type="molecule type" value="Genomic_DNA"/>
</dbReference>
<dbReference type="AlphaFoldDB" id="A0A975Q2Z4"/>
<dbReference type="InterPro" id="IPR008557">
    <property type="entry name" value="PhoX"/>
</dbReference>
<sequence>MTISRRQFAMGGASLAAFAGLSRFASVAAATSYHNQVPGYGPLRDDPAGLIDLPHGFSYRVISSAGDMMDDGLTVPCCHDGMGCFALDADRVVLVRNHELLPDQRARGAKGLISLAYDRYADGGALPGGTSNIVYNLRSGRVERQHLSLAGTIRNCSGGVMPWGSWLSCEEILTRAGEDGIARDHGLAFEVPANARGLVEPAPIHALGRFNHEGAVIDPRTGILYLTEDEKDSLFYRFLPDRPGALHQGGRLQALGFIEQPEGGDSRNWKRRDMAVGDMRLTRWIDLHGVDNPHNDLKNRGHADGAAIFARGEGIYFGDGQVHFMCTSGGAAGLGQIFRYIPSPFEGQAREKDEPGRLSLFVESDDRQVLNYGDNITVAPWGHLIICEDNKTPFADNMLRGVTQGGRVYTLGRIRGGTEPTGACFSPDGRVLFLNIYAPGKTLAVSGPWERVVQAGSPDFAA</sequence>
<dbReference type="RefSeq" id="WP_212610642.1">
    <property type="nucleotide sequence ID" value="NZ_CP073910.1"/>
</dbReference>
<dbReference type="Proteomes" id="UP000681425">
    <property type="component" value="Chromosome"/>
</dbReference>
<gene>
    <name evidence="2" type="ORF">KFK14_08990</name>
</gene>
<keyword evidence="1" id="KW-0732">Signal</keyword>
<dbReference type="KEGG" id="spph:KFK14_08990"/>
<dbReference type="Pfam" id="PF05787">
    <property type="entry name" value="PhoX"/>
    <property type="match status" value="2"/>
</dbReference>
<feature type="signal peptide" evidence="1">
    <location>
        <begin position="1"/>
        <end position="28"/>
    </location>
</feature>
<dbReference type="PROSITE" id="PS51318">
    <property type="entry name" value="TAT"/>
    <property type="match status" value="1"/>
</dbReference>
<proteinExistence type="predicted"/>
<accession>A0A975Q2Z4</accession>
<feature type="chain" id="PRO_5038138141" evidence="1">
    <location>
        <begin position="29"/>
        <end position="462"/>
    </location>
</feature>
<protein>
    <submittedName>
        <fullName evidence="2">DUF839 domain-containing protein</fullName>
    </submittedName>
</protein>
<dbReference type="SUPFAM" id="SSF63829">
    <property type="entry name" value="Calcium-dependent phosphotriesterase"/>
    <property type="match status" value="1"/>
</dbReference>
<dbReference type="PANTHER" id="PTHR35399">
    <property type="entry name" value="SLR8030 PROTEIN"/>
    <property type="match status" value="1"/>
</dbReference>
<evidence type="ECO:0000313" key="2">
    <source>
        <dbReference type="EMBL" id="QUT07510.1"/>
    </source>
</evidence>
<organism evidence="2 3">
    <name type="scientific">Sphingobium phenoxybenzoativorans</name>
    <dbReference type="NCBI Taxonomy" id="1592790"/>
    <lineage>
        <taxon>Bacteria</taxon>
        <taxon>Pseudomonadati</taxon>
        <taxon>Pseudomonadota</taxon>
        <taxon>Alphaproteobacteria</taxon>
        <taxon>Sphingomonadales</taxon>
        <taxon>Sphingomonadaceae</taxon>
        <taxon>Sphingobium</taxon>
    </lineage>
</organism>
<keyword evidence="3" id="KW-1185">Reference proteome</keyword>
<dbReference type="InterPro" id="IPR006311">
    <property type="entry name" value="TAT_signal"/>
</dbReference>
<dbReference type="PANTHER" id="PTHR35399:SF4">
    <property type="entry name" value="MEMBRANE PROTEIN"/>
    <property type="match status" value="1"/>
</dbReference>
<name>A0A975Q2Z4_9SPHN</name>
<evidence type="ECO:0000256" key="1">
    <source>
        <dbReference type="SAM" id="SignalP"/>
    </source>
</evidence>
<reference evidence="2" key="1">
    <citation type="submission" date="2021-04" db="EMBL/GenBank/DDBJ databases">
        <title>Isolation of p-tert-butylphenol degrading bacteria Sphingobium phenoxybenzoativorans Tas13 from active sludge.</title>
        <authorList>
            <person name="Li Y."/>
        </authorList>
    </citation>
    <scope>NUCLEOTIDE SEQUENCE</scope>
    <source>
        <strain evidence="2">Tas13</strain>
    </source>
</reference>
<evidence type="ECO:0000313" key="3">
    <source>
        <dbReference type="Proteomes" id="UP000681425"/>
    </source>
</evidence>